<dbReference type="Proteomes" id="UP000444721">
    <property type="component" value="Unassembled WGS sequence"/>
</dbReference>
<dbReference type="OMA" id="QMGYFTP"/>
<reference evidence="2 3" key="1">
    <citation type="journal article" date="2019" name="Sci. Rep.">
        <title>Nanopore sequencing improves the draft genome of the human pathogenic amoeba Naegleria fowleri.</title>
        <authorList>
            <person name="Liechti N."/>
            <person name="Schurch N."/>
            <person name="Bruggmann R."/>
            <person name="Wittwer M."/>
        </authorList>
    </citation>
    <scope>NUCLEOTIDE SEQUENCE [LARGE SCALE GENOMIC DNA]</scope>
    <source>
        <strain evidence="2 3">ATCC 30894</strain>
    </source>
</reference>
<evidence type="ECO:0000313" key="2">
    <source>
        <dbReference type="EMBL" id="KAF0981311.1"/>
    </source>
</evidence>
<dbReference type="PANTHER" id="PTHR14215">
    <property type="entry name" value="PROTEIN OF UNKNOWN FUNCTION DUF729"/>
    <property type="match status" value="1"/>
</dbReference>
<name>A0A6A5C2Q3_NAEFO</name>
<feature type="region of interest" description="Disordered" evidence="1">
    <location>
        <begin position="127"/>
        <end position="212"/>
    </location>
</feature>
<dbReference type="VEuPathDB" id="AmoebaDB:FDP41_012571"/>
<dbReference type="RefSeq" id="XP_044566024.1">
    <property type="nucleotide sequence ID" value="XM_044703105.1"/>
</dbReference>
<evidence type="ECO:0000256" key="1">
    <source>
        <dbReference type="SAM" id="MobiDB-lite"/>
    </source>
</evidence>
<accession>A0A6A5C2Q3</accession>
<gene>
    <name evidence="2" type="ORF">FDP41_012571</name>
</gene>
<dbReference type="VEuPathDB" id="AmoebaDB:NfTy_024040"/>
<proteinExistence type="predicted"/>
<dbReference type="AlphaFoldDB" id="A0A6A5C2Q3"/>
<feature type="region of interest" description="Disordered" evidence="1">
    <location>
        <begin position="352"/>
        <end position="371"/>
    </location>
</feature>
<feature type="compositionally biased region" description="Polar residues" evidence="1">
    <location>
        <begin position="357"/>
        <end position="366"/>
    </location>
</feature>
<dbReference type="VEuPathDB" id="AmoebaDB:NF0068840"/>
<dbReference type="OrthoDB" id="2133332at2759"/>
<dbReference type="InterPro" id="IPR007972">
    <property type="entry name" value="Mtfr1"/>
</dbReference>
<comment type="caution">
    <text evidence="2">The sequence shown here is derived from an EMBL/GenBank/DDBJ whole genome shotgun (WGS) entry which is preliminary data.</text>
</comment>
<sequence length="392" mass="42930">MNKGQSKTGSVTSSSSPAVGERVFLFLWAFLSNTRDWIMEYAHDVFNAITQNFDEKTLKEMKERKRRKKAYLQRLKHQMGYFTPERKQTKQGASPLIDQLDSISKMEDLESQLMMLKEQIAMVARAEKQQQPTLLRSSMNSESSSRRIQKKNTKSRAESAALSSNIPPPPPMSSSFLGTKTISSSSNNIPPPPPLAQTTSSNIPPPPSLAQIAMTPSKSAGVAKPIVSVTGDSNSQNEVVSASLTAKPKNAPQGPPLKHTMSIADLIKNSGSIKLRPVQKSPGGTPMRRSTSNIQGELFAAIKNKFSSVHKLQKQDCEDESDVESSSSFTCSPVKQPTTKALVTTTAPMSPMVKSQAKITSSTNTNDLDKENLSPQTKFAMARRNIAKLFEK</sequence>
<dbReference type="PANTHER" id="PTHR14215:SF0">
    <property type="entry name" value="WH2 DOMAIN-CONTAINING PROTEIN"/>
    <property type="match status" value="1"/>
</dbReference>
<dbReference type="EMBL" id="VFQX01000015">
    <property type="protein sequence ID" value="KAF0981311.1"/>
    <property type="molecule type" value="Genomic_DNA"/>
</dbReference>
<dbReference type="GeneID" id="68119786"/>
<organism evidence="2 3">
    <name type="scientific">Naegleria fowleri</name>
    <name type="common">Brain eating amoeba</name>
    <dbReference type="NCBI Taxonomy" id="5763"/>
    <lineage>
        <taxon>Eukaryota</taxon>
        <taxon>Discoba</taxon>
        <taxon>Heterolobosea</taxon>
        <taxon>Tetramitia</taxon>
        <taxon>Eutetramitia</taxon>
        <taxon>Vahlkampfiidae</taxon>
        <taxon>Naegleria</taxon>
    </lineage>
</organism>
<evidence type="ECO:0000313" key="3">
    <source>
        <dbReference type="Proteomes" id="UP000444721"/>
    </source>
</evidence>
<protein>
    <submittedName>
        <fullName evidence="2">Uncharacterized protein</fullName>
    </submittedName>
</protein>
<keyword evidence="3" id="KW-1185">Reference proteome</keyword>